<protein>
    <submittedName>
        <fullName evidence="1">Uncharacterized protein</fullName>
    </submittedName>
</protein>
<evidence type="ECO:0000313" key="1">
    <source>
        <dbReference type="EMBL" id="KAE8157760.1"/>
    </source>
</evidence>
<gene>
    <name evidence="1" type="ORF">BDV40DRAFT_277398</name>
</gene>
<proteinExistence type="predicted"/>
<dbReference type="AlphaFoldDB" id="A0A5N6UGS1"/>
<evidence type="ECO:0000313" key="2">
    <source>
        <dbReference type="Proteomes" id="UP000326950"/>
    </source>
</evidence>
<accession>A0A5N6UGS1</accession>
<organism evidence="1 2">
    <name type="scientific">Aspergillus tamarii</name>
    <dbReference type="NCBI Taxonomy" id="41984"/>
    <lineage>
        <taxon>Eukaryota</taxon>
        <taxon>Fungi</taxon>
        <taxon>Dikarya</taxon>
        <taxon>Ascomycota</taxon>
        <taxon>Pezizomycotina</taxon>
        <taxon>Eurotiomycetes</taxon>
        <taxon>Eurotiomycetidae</taxon>
        <taxon>Eurotiales</taxon>
        <taxon>Aspergillaceae</taxon>
        <taxon>Aspergillus</taxon>
        <taxon>Aspergillus subgen. Circumdati</taxon>
    </lineage>
</organism>
<reference evidence="1 2" key="1">
    <citation type="submission" date="2019-04" db="EMBL/GenBank/DDBJ databases">
        <title>Friends and foes A comparative genomics study of 23 Aspergillus species from section Flavi.</title>
        <authorList>
            <consortium name="DOE Joint Genome Institute"/>
            <person name="Kjaerbolling I."/>
            <person name="Vesth T."/>
            <person name="Frisvad J.C."/>
            <person name="Nybo J.L."/>
            <person name="Theobald S."/>
            <person name="Kildgaard S."/>
            <person name="Isbrandt T."/>
            <person name="Kuo A."/>
            <person name="Sato A."/>
            <person name="Lyhne E.K."/>
            <person name="Kogle M.E."/>
            <person name="Wiebenga A."/>
            <person name="Kun R.S."/>
            <person name="Lubbers R.J."/>
            <person name="Makela M.R."/>
            <person name="Barry K."/>
            <person name="Chovatia M."/>
            <person name="Clum A."/>
            <person name="Daum C."/>
            <person name="Haridas S."/>
            <person name="He G."/>
            <person name="LaButti K."/>
            <person name="Lipzen A."/>
            <person name="Mondo S."/>
            <person name="Riley R."/>
            <person name="Salamov A."/>
            <person name="Simmons B.A."/>
            <person name="Magnuson J.K."/>
            <person name="Henrissat B."/>
            <person name="Mortensen U.H."/>
            <person name="Larsen T.O."/>
            <person name="Devries R.P."/>
            <person name="Grigoriev I.V."/>
            <person name="Machida M."/>
            <person name="Baker S.E."/>
            <person name="Andersen M.R."/>
        </authorList>
    </citation>
    <scope>NUCLEOTIDE SEQUENCE [LARGE SCALE GENOMIC DNA]</scope>
    <source>
        <strain evidence="1 2">CBS 117626</strain>
    </source>
</reference>
<dbReference type="Proteomes" id="UP000326950">
    <property type="component" value="Unassembled WGS sequence"/>
</dbReference>
<keyword evidence="2" id="KW-1185">Reference proteome</keyword>
<sequence length="127" mass="14587">MPTLNSVFPFLEKVCPKSDPGWCIRRGRLLRYYEPVCAVSRDYLDRPASILFNDDMQFERVDVCDSSYFMLCLMPRSWGTDSESASTNTDLGDKLRQACLLLISSECSGYVFRRSDFERIGNKGRDS</sequence>
<name>A0A5N6UGS1_ASPTM</name>
<dbReference type="OrthoDB" id="4138941at2759"/>
<dbReference type="EMBL" id="ML738713">
    <property type="protein sequence ID" value="KAE8157760.1"/>
    <property type="molecule type" value="Genomic_DNA"/>
</dbReference>